<evidence type="ECO:0000313" key="1">
    <source>
        <dbReference type="EMBL" id="CBI31092.3"/>
    </source>
</evidence>
<dbReference type="Proteomes" id="UP000009183">
    <property type="component" value="Chromosome 10"/>
</dbReference>
<dbReference type="AlphaFoldDB" id="D7TKS0"/>
<reference evidence="2" key="1">
    <citation type="journal article" date="2007" name="Nature">
        <title>The grapevine genome sequence suggests ancestral hexaploidization in major angiosperm phyla.</title>
        <authorList>
            <consortium name="The French-Italian Public Consortium for Grapevine Genome Characterization."/>
            <person name="Jaillon O."/>
            <person name="Aury J.-M."/>
            <person name="Noel B."/>
            <person name="Policriti A."/>
            <person name="Clepet C."/>
            <person name="Casagrande A."/>
            <person name="Choisne N."/>
            <person name="Aubourg S."/>
            <person name="Vitulo N."/>
            <person name="Jubin C."/>
            <person name="Vezzi A."/>
            <person name="Legeai F."/>
            <person name="Hugueney P."/>
            <person name="Dasilva C."/>
            <person name="Horner D."/>
            <person name="Mica E."/>
            <person name="Jublot D."/>
            <person name="Poulain J."/>
            <person name="Bruyere C."/>
            <person name="Billault A."/>
            <person name="Segurens B."/>
            <person name="Gouyvenoux M."/>
            <person name="Ugarte E."/>
            <person name="Cattonaro F."/>
            <person name="Anthouard V."/>
            <person name="Vico V."/>
            <person name="Del Fabbro C."/>
            <person name="Alaux M."/>
            <person name="Di Gaspero G."/>
            <person name="Dumas V."/>
            <person name="Felice N."/>
            <person name="Paillard S."/>
            <person name="Juman I."/>
            <person name="Moroldo M."/>
            <person name="Scalabrin S."/>
            <person name="Canaguier A."/>
            <person name="Le Clainche I."/>
            <person name="Malacrida G."/>
            <person name="Durand E."/>
            <person name="Pesole G."/>
            <person name="Laucou V."/>
            <person name="Chatelet P."/>
            <person name="Merdinoglu D."/>
            <person name="Delledonne M."/>
            <person name="Pezzotti M."/>
            <person name="Lecharny A."/>
            <person name="Scarpelli C."/>
            <person name="Artiguenave F."/>
            <person name="Pe M.E."/>
            <person name="Valle G."/>
            <person name="Morgante M."/>
            <person name="Caboche M."/>
            <person name="Adam-Blondon A.-F."/>
            <person name="Weissenbach J."/>
            <person name="Quetier F."/>
            <person name="Wincker P."/>
        </authorList>
    </citation>
    <scope>NUCLEOTIDE SEQUENCE [LARGE SCALE GENOMIC DNA]</scope>
    <source>
        <strain evidence="2">cv. Pinot noir / PN40024</strain>
    </source>
</reference>
<gene>
    <name evidence="1" type="ordered locus">VIT_10s0003g05760</name>
</gene>
<keyword evidence="2" id="KW-1185">Reference proteome</keyword>
<proteinExistence type="predicted"/>
<dbReference type="EMBL" id="FN595992">
    <property type="protein sequence ID" value="CBI31092.3"/>
    <property type="molecule type" value="Genomic_DNA"/>
</dbReference>
<dbReference type="HOGENOM" id="CLU_2890347_0_0_1"/>
<dbReference type="InParanoid" id="D7TKS0"/>
<sequence length="63" mass="7056">MILPFISYLLQIPEATPTSDVEPKLLAVGDEENDRLQACMGRCLQLLLVLEVWATMLVDLGLR</sequence>
<dbReference type="PaxDb" id="29760-VIT_10s0003g05760.t01"/>
<organism evidence="1 2">
    <name type="scientific">Vitis vinifera</name>
    <name type="common">Grape</name>
    <dbReference type="NCBI Taxonomy" id="29760"/>
    <lineage>
        <taxon>Eukaryota</taxon>
        <taxon>Viridiplantae</taxon>
        <taxon>Streptophyta</taxon>
        <taxon>Embryophyta</taxon>
        <taxon>Tracheophyta</taxon>
        <taxon>Spermatophyta</taxon>
        <taxon>Magnoliopsida</taxon>
        <taxon>eudicotyledons</taxon>
        <taxon>Gunneridae</taxon>
        <taxon>Pentapetalae</taxon>
        <taxon>rosids</taxon>
        <taxon>Vitales</taxon>
        <taxon>Vitaceae</taxon>
        <taxon>Viteae</taxon>
        <taxon>Vitis</taxon>
    </lineage>
</organism>
<protein>
    <submittedName>
        <fullName evidence="1">Uncharacterized protein</fullName>
    </submittedName>
</protein>
<accession>D7TKS0</accession>
<name>D7TKS0_VITVI</name>
<evidence type="ECO:0000313" key="2">
    <source>
        <dbReference type="Proteomes" id="UP000009183"/>
    </source>
</evidence>